<dbReference type="GO" id="GO:0005886">
    <property type="term" value="C:plasma membrane"/>
    <property type="evidence" value="ECO:0007669"/>
    <property type="project" value="TreeGrafter"/>
</dbReference>
<protein>
    <submittedName>
        <fullName evidence="11">Ankyrin repeat-containing protein</fullName>
    </submittedName>
</protein>
<keyword evidence="12" id="KW-1185">Reference proteome</keyword>
<keyword evidence="2 9" id="KW-0812">Transmembrane</keyword>
<evidence type="ECO:0000256" key="7">
    <source>
        <dbReference type="PROSITE-ProRule" id="PRU00023"/>
    </source>
</evidence>
<keyword evidence="5 7" id="KW-0040">ANK repeat</keyword>
<evidence type="ECO:0000256" key="2">
    <source>
        <dbReference type="ARBA" id="ARBA00022692"/>
    </source>
</evidence>
<feature type="repeat" description="ANK" evidence="7">
    <location>
        <begin position="109"/>
        <end position="131"/>
    </location>
</feature>
<feature type="repeat" description="ANK" evidence="7">
    <location>
        <begin position="301"/>
        <end position="323"/>
    </location>
</feature>
<keyword evidence="4 9" id="KW-1133">Transmembrane helix</keyword>
<feature type="transmembrane region" description="Helical" evidence="9">
    <location>
        <begin position="603"/>
        <end position="621"/>
    </location>
</feature>
<evidence type="ECO:0000256" key="9">
    <source>
        <dbReference type="SAM" id="Phobius"/>
    </source>
</evidence>
<gene>
    <name evidence="11" type="ORF">F511_40163</name>
</gene>
<feature type="repeat" description="ANK" evidence="7">
    <location>
        <begin position="164"/>
        <end position="196"/>
    </location>
</feature>
<dbReference type="Pfam" id="PF13962">
    <property type="entry name" value="PGG"/>
    <property type="match status" value="1"/>
</dbReference>
<keyword evidence="3" id="KW-0677">Repeat</keyword>
<dbReference type="PROSITE" id="PS50297">
    <property type="entry name" value="ANK_REP_REGION"/>
    <property type="match status" value="4"/>
</dbReference>
<comment type="subcellular location">
    <subcellularLocation>
        <location evidence="1">Membrane</location>
        <topology evidence="1">Multi-pass membrane protein</topology>
    </subcellularLocation>
</comment>
<proteinExistence type="predicted"/>
<dbReference type="InterPro" id="IPR002110">
    <property type="entry name" value="Ankyrin_rpt"/>
</dbReference>
<feature type="transmembrane region" description="Helical" evidence="9">
    <location>
        <begin position="463"/>
        <end position="485"/>
    </location>
</feature>
<organism evidence="11 12">
    <name type="scientific">Dorcoceras hygrometricum</name>
    <dbReference type="NCBI Taxonomy" id="472368"/>
    <lineage>
        <taxon>Eukaryota</taxon>
        <taxon>Viridiplantae</taxon>
        <taxon>Streptophyta</taxon>
        <taxon>Embryophyta</taxon>
        <taxon>Tracheophyta</taxon>
        <taxon>Spermatophyta</taxon>
        <taxon>Magnoliopsida</taxon>
        <taxon>eudicotyledons</taxon>
        <taxon>Gunneridae</taxon>
        <taxon>Pentapetalae</taxon>
        <taxon>asterids</taxon>
        <taxon>lamiids</taxon>
        <taxon>Lamiales</taxon>
        <taxon>Gesneriaceae</taxon>
        <taxon>Didymocarpoideae</taxon>
        <taxon>Trichosporeae</taxon>
        <taxon>Loxocarpinae</taxon>
        <taxon>Dorcoceras</taxon>
    </lineage>
</organism>
<feature type="compositionally biased region" description="Basic and acidic residues" evidence="8">
    <location>
        <begin position="1"/>
        <end position="18"/>
    </location>
</feature>
<feature type="domain" description="PGG" evidence="10">
    <location>
        <begin position="454"/>
        <end position="564"/>
    </location>
</feature>
<evidence type="ECO:0000256" key="8">
    <source>
        <dbReference type="SAM" id="MobiDB-lite"/>
    </source>
</evidence>
<dbReference type="PANTHER" id="PTHR24186:SF46">
    <property type="entry name" value="PROTEIN ACCELERATED CELL DEATH 6-LIKE"/>
    <property type="match status" value="1"/>
</dbReference>
<dbReference type="SMART" id="SM00248">
    <property type="entry name" value="ANK"/>
    <property type="match status" value="9"/>
</dbReference>
<accession>A0A2Z7A0F7</accession>
<dbReference type="Pfam" id="PF12796">
    <property type="entry name" value="Ank_2"/>
    <property type="match status" value="2"/>
</dbReference>
<feature type="transmembrane region" description="Helical" evidence="9">
    <location>
        <begin position="570"/>
        <end position="591"/>
    </location>
</feature>
<sequence>MGHLDLDIELERADKKSSTDSQESDDEVTTESESTSIYEDYELYLAAKNGNLNDFSSTLDRYVSPVEILSGVSPIGNNFFHIAAVHGNEGIVNYIATKDPSIVLRKNLDGDTALHLAAKAGDESMVKALVQIHHDLLGLYKSESQADIEYEADENNLLRATNEKGNTALHEASINGRYSIVQCLIKEDPDLLYYRNKQKKYALYLAAAAGFANCVSSILEYSTDEERVNEQFKEMSPIEVAIMNKRGDVLEVILDSSPRFIKLQDRRGMLPLHYAASLGYVEVTLLLLKRHASGAYIRDKIGSFPIHLAAVGGHVDVISLLLNYCHADPVELQDKWGQNILHLAAANGRLNVVTYILHNPELKKLINMSDKYGDKPLHLATKYWHLEIVSALTWDNRVNIKLRNDKGMTALDVADRNMWFNPPFRQRLTWAALKAAGAPRSHGNPKQSSKYPTEKYKDRVNTLLLVATLVATISFSAGFTLPGGYSTSDTNIGMAALLRKKAFHIFIFCDTIAVYSSIVVAVSLIWAQLGDVTLMINALTLAQPLLVIALTMISMAFTAGIFLVVRNLHWLSTVVLVIGFAFLAVLLALLVPLCVSLTSSNRILRYISYYPFFLLVLATRTKSPHKKDG</sequence>
<dbReference type="SUPFAM" id="SSF48403">
    <property type="entry name" value="Ankyrin repeat"/>
    <property type="match status" value="2"/>
</dbReference>
<dbReference type="Gene3D" id="1.25.40.20">
    <property type="entry name" value="Ankyrin repeat-containing domain"/>
    <property type="match status" value="2"/>
</dbReference>
<reference evidence="11 12" key="1">
    <citation type="journal article" date="2015" name="Proc. Natl. Acad. Sci. U.S.A.">
        <title>The resurrection genome of Boea hygrometrica: A blueprint for survival of dehydration.</title>
        <authorList>
            <person name="Xiao L."/>
            <person name="Yang G."/>
            <person name="Zhang L."/>
            <person name="Yang X."/>
            <person name="Zhao S."/>
            <person name="Ji Z."/>
            <person name="Zhou Q."/>
            <person name="Hu M."/>
            <person name="Wang Y."/>
            <person name="Chen M."/>
            <person name="Xu Y."/>
            <person name="Jin H."/>
            <person name="Xiao X."/>
            <person name="Hu G."/>
            <person name="Bao F."/>
            <person name="Hu Y."/>
            <person name="Wan P."/>
            <person name="Li L."/>
            <person name="Deng X."/>
            <person name="Kuang T."/>
            <person name="Xiang C."/>
            <person name="Zhu J.K."/>
            <person name="Oliver M.J."/>
            <person name="He Y."/>
        </authorList>
    </citation>
    <scope>NUCLEOTIDE SEQUENCE [LARGE SCALE GENOMIC DNA]</scope>
    <source>
        <strain evidence="12">cv. XS01</strain>
    </source>
</reference>
<dbReference type="PROSITE" id="PS50088">
    <property type="entry name" value="ANK_REPEAT"/>
    <property type="match status" value="4"/>
</dbReference>
<dbReference type="AlphaFoldDB" id="A0A2Z7A0F7"/>
<evidence type="ECO:0000313" key="11">
    <source>
        <dbReference type="EMBL" id="KZV14937.1"/>
    </source>
</evidence>
<evidence type="ECO:0000313" key="12">
    <source>
        <dbReference type="Proteomes" id="UP000250235"/>
    </source>
</evidence>
<evidence type="ECO:0000256" key="4">
    <source>
        <dbReference type="ARBA" id="ARBA00022989"/>
    </source>
</evidence>
<feature type="region of interest" description="Disordered" evidence="8">
    <location>
        <begin position="1"/>
        <end position="35"/>
    </location>
</feature>
<evidence type="ECO:0000256" key="5">
    <source>
        <dbReference type="ARBA" id="ARBA00023043"/>
    </source>
</evidence>
<evidence type="ECO:0000259" key="10">
    <source>
        <dbReference type="Pfam" id="PF13962"/>
    </source>
</evidence>
<dbReference type="OrthoDB" id="909278at2759"/>
<feature type="transmembrane region" description="Helical" evidence="9">
    <location>
        <begin position="539"/>
        <end position="564"/>
    </location>
</feature>
<dbReference type="PANTHER" id="PTHR24186">
    <property type="entry name" value="PROTEIN PHOSPHATASE 1 REGULATORY SUBUNIT"/>
    <property type="match status" value="1"/>
</dbReference>
<evidence type="ECO:0000256" key="6">
    <source>
        <dbReference type="ARBA" id="ARBA00023136"/>
    </source>
</evidence>
<name>A0A2Z7A0F7_9LAMI</name>
<dbReference type="Proteomes" id="UP000250235">
    <property type="component" value="Unassembled WGS sequence"/>
</dbReference>
<feature type="repeat" description="ANK" evidence="7">
    <location>
        <begin position="267"/>
        <end position="293"/>
    </location>
</feature>
<evidence type="ECO:0000256" key="1">
    <source>
        <dbReference type="ARBA" id="ARBA00004141"/>
    </source>
</evidence>
<dbReference type="InterPro" id="IPR026961">
    <property type="entry name" value="PGG_dom"/>
</dbReference>
<dbReference type="InterPro" id="IPR036770">
    <property type="entry name" value="Ankyrin_rpt-contain_sf"/>
</dbReference>
<feature type="transmembrane region" description="Helical" evidence="9">
    <location>
        <begin position="505"/>
        <end position="527"/>
    </location>
</feature>
<dbReference type="EMBL" id="KV020153">
    <property type="protein sequence ID" value="KZV14937.1"/>
    <property type="molecule type" value="Genomic_DNA"/>
</dbReference>
<keyword evidence="6 9" id="KW-0472">Membrane</keyword>
<evidence type="ECO:0000256" key="3">
    <source>
        <dbReference type="ARBA" id="ARBA00022737"/>
    </source>
</evidence>